<evidence type="ECO:0000313" key="2">
    <source>
        <dbReference type="EMBL" id="TNN65803.1"/>
    </source>
</evidence>
<sequence length="122" mass="13891">MGGAEVPPAHQHQLTLAAVKGACEQRGAERRRHVGSIRHALETRGRSTRRKEKHLHAFAFRLPADSVAVWQRMRREKGKGIQSPGRGGEEERGGGREERRRGEEERRRGGEEESSQRKPLWL</sequence>
<evidence type="ECO:0000313" key="3">
    <source>
        <dbReference type="Proteomes" id="UP000314294"/>
    </source>
</evidence>
<dbReference type="Proteomes" id="UP000314294">
    <property type="component" value="Unassembled WGS sequence"/>
</dbReference>
<feature type="region of interest" description="Disordered" evidence="1">
    <location>
        <begin position="71"/>
        <end position="122"/>
    </location>
</feature>
<organism evidence="2 3">
    <name type="scientific">Liparis tanakae</name>
    <name type="common">Tanaka's snailfish</name>
    <dbReference type="NCBI Taxonomy" id="230148"/>
    <lineage>
        <taxon>Eukaryota</taxon>
        <taxon>Metazoa</taxon>
        <taxon>Chordata</taxon>
        <taxon>Craniata</taxon>
        <taxon>Vertebrata</taxon>
        <taxon>Euteleostomi</taxon>
        <taxon>Actinopterygii</taxon>
        <taxon>Neopterygii</taxon>
        <taxon>Teleostei</taxon>
        <taxon>Neoteleostei</taxon>
        <taxon>Acanthomorphata</taxon>
        <taxon>Eupercaria</taxon>
        <taxon>Perciformes</taxon>
        <taxon>Cottioidei</taxon>
        <taxon>Cottales</taxon>
        <taxon>Liparidae</taxon>
        <taxon>Liparis</taxon>
    </lineage>
</organism>
<dbReference type="EMBL" id="SRLO01000229">
    <property type="protein sequence ID" value="TNN65803.1"/>
    <property type="molecule type" value="Genomic_DNA"/>
</dbReference>
<feature type="region of interest" description="Disordered" evidence="1">
    <location>
        <begin position="25"/>
        <end position="52"/>
    </location>
</feature>
<evidence type="ECO:0000256" key="1">
    <source>
        <dbReference type="SAM" id="MobiDB-lite"/>
    </source>
</evidence>
<protein>
    <submittedName>
        <fullName evidence="2">Uncharacterized protein</fullName>
    </submittedName>
</protein>
<accession>A0A4Z2HLC8</accession>
<name>A0A4Z2HLC8_9TELE</name>
<keyword evidence="3" id="KW-1185">Reference proteome</keyword>
<dbReference type="AlphaFoldDB" id="A0A4Z2HLC8"/>
<reference evidence="2 3" key="1">
    <citation type="submission" date="2019-03" db="EMBL/GenBank/DDBJ databases">
        <title>First draft genome of Liparis tanakae, snailfish: a comprehensive survey of snailfish specific genes.</title>
        <authorList>
            <person name="Kim W."/>
            <person name="Song I."/>
            <person name="Jeong J.-H."/>
            <person name="Kim D."/>
            <person name="Kim S."/>
            <person name="Ryu S."/>
            <person name="Song J.Y."/>
            <person name="Lee S.K."/>
        </authorList>
    </citation>
    <scope>NUCLEOTIDE SEQUENCE [LARGE SCALE GENOMIC DNA]</scope>
    <source>
        <tissue evidence="2">Muscle</tissue>
    </source>
</reference>
<comment type="caution">
    <text evidence="2">The sequence shown here is derived from an EMBL/GenBank/DDBJ whole genome shotgun (WGS) entry which is preliminary data.</text>
</comment>
<proteinExistence type="predicted"/>
<feature type="compositionally biased region" description="Basic and acidic residues" evidence="1">
    <location>
        <begin position="87"/>
        <end position="116"/>
    </location>
</feature>
<gene>
    <name evidence="2" type="ORF">EYF80_023955</name>
</gene>